<protein>
    <submittedName>
        <fullName evidence="2">Death associated protein like 1</fullName>
    </submittedName>
</protein>
<dbReference type="GO" id="GO:0010507">
    <property type="term" value="P:negative regulation of autophagy"/>
    <property type="evidence" value="ECO:0007669"/>
    <property type="project" value="TreeGrafter"/>
</dbReference>
<name>A0A8C9EWD6_PAVCR</name>
<keyword evidence="3" id="KW-1185">Reference proteome</keyword>
<dbReference type="PANTHER" id="PTHR13177">
    <property type="entry name" value="DEATH-ASSOCIATED PROTEIN 1"/>
    <property type="match status" value="1"/>
</dbReference>
<proteinExistence type="predicted"/>
<accession>A0A8C9EWD6</accession>
<dbReference type="GO" id="GO:0070513">
    <property type="term" value="F:death domain binding"/>
    <property type="evidence" value="ECO:0007669"/>
    <property type="project" value="TreeGrafter"/>
</dbReference>
<sequence>MACRTRVVPLPPAGGRTPSVKVGGVRVSKKQEAVPAGRNTGPTGRDKTSTVSISKIHHMDVMLRKISHNIPAAALQVAHQKPLPSLEKFMLPKRIYIIQQPRKC</sequence>
<organism evidence="2 3">
    <name type="scientific">Pavo cristatus</name>
    <name type="common">Indian peafowl</name>
    <name type="synonym">Blue peafowl</name>
    <dbReference type="NCBI Taxonomy" id="9049"/>
    <lineage>
        <taxon>Eukaryota</taxon>
        <taxon>Metazoa</taxon>
        <taxon>Chordata</taxon>
        <taxon>Craniata</taxon>
        <taxon>Vertebrata</taxon>
        <taxon>Euteleostomi</taxon>
        <taxon>Archelosauria</taxon>
        <taxon>Archosauria</taxon>
        <taxon>Dinosauria</taxon>
        <taxon>Saurischia</taxon>
        <taxon>Theropoda</taxon>
        <taxon>Coelurosauria</taxon>
        <taxon>Aves</taxon>
        <taxon>Neognathae</taxon>
        <taxon>Galloanserae</taxon>
        <taxon>Galliformes</taxon>
        <taxon>Phasianidae</taxon>
        <taxon>Phasianinae</taxon>
        <taxon>Pavo</taxon>
    </lineage>
</organism>
<dbReference type="Pfam" id="PF15228">
    <property type="entry name" value="DAP"/>
    <property type="match status" value="1"/>
</dbReference>
<feature type="region of interest" description="Disordered" evidence="1">
    <location>
        <begin position="1"/>
        <end position="51"/>
    </location>
</feature>
<evidence type="ECO:0000313" key="2">
    <source>
        <dbReference type="Ensembl" id="ENSPSTP00000006626.1"/>
    </source>
</evidence>
<dbReference type="PANTHER" id="PTHR13177:SF2">
    <property type="entry name" value="DEATH-ASSOCIATED PROTEIN-LIKE 1"/>
    <property type="match status" value="1"/>
</dbReference>
<reference evidence="2" key="2">
    <citation type="submission" date="2025-09" db="UniProtKB">
        <authorList>
            <consortium name="Ensembl"/>
        </authorList>
    </citation>
    <scope>IDENTIFICATION</scope>
</reference>
<evidence type="ECO:0000313" key="3">
    <source>
        <dbReference type="Proteomes" id="UP000694428"/>
    </source>
</evidence>
<dbReference type="GO" id="GO:0034198">
    <property type="term" value="P:cellular response to amino acid starvation"/>
    <property type="evidence" value="ECO:0007669"/>
    <property type="project" value="TreeGrafter"/>
</dbReference>
<dbReference type="Proteomes" id="UP000694428">
    <property type="component" value="Unplaced"/>
</dbReference>
<dbReference type="InterPro" id="IPR024130">
    <property type="entry name" value="DAP1/DAPL1"/>
</dbReference>
<reference evidence="2" key="1">
    <citation type="submission" date="2025-08" db="UniProtKB">
        <authorList>
            <consortium name="Ensembl"/>
        </authorList>
    </citation>
    <scope>IDENTIFICATION</scope>
</reference>
<dbReference type="GO" id="GO:0097190">
    <property type="term" value="P:apoptotic signaling pathway"/>
    <property type="evidence" value="ECO:0007669"/>
    <property type="project" value="TreeGrafter"/>
</dbReference>
<evidence type="ECO:0000256" key="1">
    <source>
        <dbReference type="SAM" id="MobiDB-lite"/>
    </source>
</evidence>
<dbReference type="Ensembl" id="ENSPSTT00000006956.1">
    <property type="protein sequence ID" value="ENSPSTP00000006626.1"/>
    <property type="gene ID" value="ENSPSTG00000004696.1"/>
</dbReference>
<dbReference type="AlphaFoldDB" id="A0A8C9EWD6"/>